<dbReference type="Proteomes" id="UP000485058">
    <property type="component" value="Unassembled WGS sequence"/>
</dbReference>
<feature type="region of interest" description="Disordered" evidence="1">
    <location>
        <begin position="133"/>
        <end position="156"/>
    </location>
</feature>
<accession>A0A6A0A6L8</accession>
<gene>
    <name evidence="2" type="ORF">HaLaN_26600</name>
</gene>
<evidence type="ECO:0000256" key="1">
    <source>
        <dbReference type="SAM" id="MobiDB-lite"/>
    </source>
</evidence>
<keyword evidence="3" id="KW-1185">Reference proteome</keyword>
<comment type="caution">
    <text evidence="2">The sequence shown here is derived from an EMBL/GenBank/DDBJ whole genome shotgun (WGS) entry which is preliminary data.</text>
</comment>
<proteinExistence type="predicted"/>
<evidence type="ECO:0000313" key="3">
    <source>
        <dbReference type="Proteomes" id="UP000485058"/>
    </source>
</evidence>
<protein>
    <submittedName>
        <fullName evidence="2">Uncharacterized protein</fullName>
    </submittedName>
</protein>
<evidence type="ECO:0000313" key="2">
    <source>
        <dbReference type="EMBL" id="GFH28158.1"/>
    </source>
</evidence>
<name>A0A6A0A6L8_HAELA</name>
<dbReference type="AlphaFoldDB" id="A0A6A0A6L8"/>
<sequence>MCVGGRILADRTLPLVGPLARHAVKQYAAEGASQLEAPVRQVLPEGLHQVGYFSRISIRSHSQTGSSSASEIPRDTFFFGNAGIATRGGWRAKAVLQVCREVVERANSGKPTDRVPSKVVTVDEFRNSRVSSIMNSPSPVRRSWTAASPPGLKAGSPSQVRCRTAYCSQPGASGHPWGPWQMGGQGLQRSPQHPAGRGEQVALARAVQVATPSKASCQGQGVPRIGLQEAARPSTQGPSPAACSTVACVP</sequence>
<dbReference type="EMBL" id="BLLF01003766">
    <property type="protein sequence ID" value="GFH28158.1"/>
    <property type="molecule type" value="Genomic_DNA"/>
</dbReference>
<organism evidence="2 3">
    <name type="scientific">Haematococcus lacustris</name>
    <name type="common">Green alga</name>
    <name type="synonym">Haematococcus pluvialis</name>
    <dbReference type="NCBI Taxonomy" id="44745"/>
    <lineage>
        <taxon>Eukaryota</taxon>
        <taxon>Viridiplantae</taxon>
        <taxon>Chlorophyta</taxon>
        <taxon>core chlorophytes</taxon>
        <taxon>Chlorophyceae</taxon>
        <taxon>CS clade</taxon>
        <taxon>Chlamydomonadales</taxon>
        <taxon>Haematococcaceae</taxon>
        <taxon>Haematococcus</taxon>
    </lineage>
</organism>
<reference evidence="2 3" key="1">
    <citation type="submission" date="2020-02" db="EMBL/GenBank/DDBJ databases">
        <title>Draft genome sequence of Haematococcus lacustris strain NIES-144.</title>
        <authorList>
            <person name="Morimoto D."/>
            <person name="Nakagawa S."/>
            <person name="Yoshida T."/>
            <person name="Sawayama S."/>
        </authorList>
    </citation>
    <scope>NUCLEOTIDE SEQUENCE [LARGE SCALE GENOMIC DNA]</scope>
    <source>
        <strain evidence="2 3">NIES-144</strain>
    </source>
</reference>